<dbReference type="Proteomes" id="UP000002772">
    <property type="component" value="Unassembled WGS sequence"/>
</dbReference>
<dbReference type="EMBL" id="GL945017">
    <property type="protein sequence ID" value="EGN55864.1"/>
    <property type="molecule type" value="Genomic_DNA"/>
</dbReference>
<accession>F8NB46</accession>
<dbReference type="HOGENOM" id="CLU_260671_0_0_10"/>
<dbReference type="STRING" id="688246.Premu_0382"/>
<evidence type="ECO:0000313" key="1">
    <source>
        <dbReference type="EMBL" id="EGN55864.1"/>
    </source>
</evidence>
<proteinExistence type="predicted"/>
<dbReference type="OrthoDB" id="1060853at2"/>
<organism evidence="1 2">
    <name type="scientific">Hallella multisaccharivorax DSM 17128</name>
    <dbReference type="NCBI Taxonomy" id="688246"/>
    <lineage>
        <taxon>Bacteria</taxon>
        <taxon>Pseudomonadati</taxon>
        <taxon>Bacteroidota</taxon>
        <taxon>Bacteroidia</taxon>
        <taxon>Bacteroidales</taxon>
        <taxon>Prevotellaceae</taxon>
        <taxon>Hallella</taxon>
    </lineage>
</organism>
<keyword evidence="2" id="KW-1185">Reference proteome</keyword>
<sequence>MADDTTNKFKKMLSFFEGIRDERNTAANTASRIGRAFIMLLDYCANGVAGLYLSKTKDDETEHKLTMGAAEVKGALTVGGEATVGGDATISGKVVTDDIHSSDSDGSTSMTGKGWTLRNVRDETGSYSVLAVDNIVVRKKLEAAELEIHRKTYVGAQQIASDWGHKILRVDPVNMDYETGEVSSLSGLTLFTLPVTVDGVERPVAFVGRALSDTETRVELLGDDKGVLNRELETTANAFKVYFCESDGTASIEDDLVVGAMGQCQEFNVKERVTHNFKNTYYWGVCVKHGVEDNVMIGGKTTKCVYGVFAHTTKLITLTSEVSKKTFTCYGMEMDKCTFPVAGDDMVAFGCADPWQDADRCNAIITASKDGEKSAPSVIAYSGIGRKRGGAIIGELAADAACPAYAIGEQYSIPSAKDDSRLDFRVSRRAGNVFKGDLYFKGSDGGTLQPVKESETTSVWQIVPVTEKAEISYSIDKDAYKSYQNAALKVSAQDGSAAAQQQPTEPSDAAAKVFVKKGTVNLQYQIVHQQGDGGPKVFSNMKSMPKDYKIAVTEFYSNDGIKYNCRSNGSDVGATNLHDQLLFQDNSASDVAYVRVILYNDQDDMVDCREVRMKLNTNGVFEANRDFLAYIYYGTDGTGGAQYTNQRFSSMRETVDTLSSRMATAENGITDNKTRIEKTAESLEAEIGQRKTSEGAIQEKVTRLSATAAGLQTSVKSLYTEGNLLTGGDVKGSRAKRYQAYESPVTTHLRKGITYTVTARMWMEAKEGYPTQPKMDGHHIMMFVYTKDWNTDSVWSDSYTYTKSGTVVDSFSFTPKSDIDVLVGIYEQISTGGPDPLEYGGVSVDWVRLDMGDMTGKNQITKWTPSAGDVETLNLIPDPNFEVASWETTDGASSRGTQGDVNDVSFMSRYMDDYDDYGFRGVRMTRSGYTGKDANTYGLIYWIPFRGEGDYTAQAFIKNLDGVTLEDAVYIEVHPADVNKSRICYGFSIGMFKQTYETGYFRTSGTYHFGKTATNASTGEEQEIQWLEVRVFLTRNGDVVVSRLCLAKCGHAVHWNADALGSENGKMLSMESYAYQRADSIGAGIRQGLKSVGFRMDSATWSVKTWGNQFAWYATEADANAGTNAKMWLDTNTDTLHVKGYVEATGGTFNGTVKAGLLYGRTKKVPFSPSMREYTINPENDPATTFFADEPMSYSGYYFKLPKASDYDGLEVSIFCKHESQDTRMSVDAYNVYVKCSDSSDKLFVKENIANVLRIGASSLKDTAMVATVEDRMTGYKNFQGSSVKIQINSLVKFKSINGAWYAIEGLFTGE</sequence>
<gene>
    <name evidence="1" type="ORF">Premu_0382</name>
</gene>
<evidence type="ECO:0000313" key="2">
    <source>
        <dbReference type="Proteomes" id="UP000002772"/>
    </source>
</evidence>
<name>F8NB46_9BACT</name>
<protein>
    <submittedName>
        <fullName evidence="1">Uncharacterized protein</fullName>
    </submittedName>
</protein>
<reference evidence="2" key="1">
    <citation type="journal article" date="2011" name="Stand. Genomic Sci.">
        <title>Non-contiguous finished genome sequence of the opportunistic oral pathogen Prevotella multisaccharivorax type strain (PPPA20).</title>
        <authorList>
            <person name="Pati A."/>
            <person name="Gronow S."/>
            <person name="Lu M."/>
            <person name="Lapidus A."/>
            <person name="Nolan M."/>
            <person name="Lucas S."/>
            <person name="Hammon N."/>
            <person name="Deshpande S."/>
            <person name="Cheng J.F."/>
            <person name="Tapia R."/>
            <person name="Han C."/>
            <person name="Goodwin L."/>
            <person name="Pitluck S."/>
            <person name="Liolios K."/>
            <person name="Pagani I."/>
            <person name="Mavromatis K."/>
            <person name="Mikhailova N."/>
            <person name="Huntemann M."/>
            <person name="Chen A."/>
            <person name="Palaniappan K."/>
            <person name="Land M."/>
            <person name="Hauser L."/>
            <person name="Detter J.C."/>
            <person name="Brambilla E.M."/>
            <person name="Rohde M."/>
            <person name="Goker M."/>
            <person name="Woyke T."/>
            <person name="Bristow J."/>
            <person name="Eisen J.A."/>
            <person name="Markowitz V."/>
            <person name="Hugenholtz P."/>
            <person name="Kyrpides N.C."/>
            <person name="Klenk H.P."/>
            <person name="Ivanova N."/>
        </authorList>
    </citation>
    <scope>NUCLEOTIDE SEQUENCE [LARGE SCALE GENOMIC DNA]</scope>
    <source>
        <strain evidence="2">DSM 17128</strain>
    </source>
</reference>